<name>A0ABP7CVG2_9MICC</name>
<proteinExistence type="predicted"/>
<evidence type="ECO:0000313" key="3">
    <source>
        <dbReference type="EMBL" id="GAA3694819.1"/>
    </source>
</evidence>
<comment type="caution">
    <text evidence="3">The sequence shown here is derived from an EMBL/GenBank/DDBJ whole genome shotgun (WGS) entry which is preliminary data.</text>
</comment>
<sequence>MSVSGAPDGGAPAGPPPAISPGSDASTSDVPTSEVAGLLVAAAVARSLTLATAESLTAGQVAAAIADIPGASAALRGGVVAYHNQVKTGVLGVDAGLLESVGSVDPEVARQMALGARRACGADLAVSTTGVAGPADHDGKPVGTVFLGWAGPEGSGARELRLDGDRMRIRAASREAALELLLELVGPAA</sequence>
<dbReference type="Pfam" id="PF02464">
    <property type="entry name" value="CinA"/>
    <property type="match status" value="1"/>
</dbReference>
<evidence type="ECO:0000313" key="4">
    <source>
        <dbReference type="Proteomes" id="UP001500752"/>
    </source>
</evidence>
<dbReference type="EMBL" id="BAABEO010000023">
    <property type="protein sequence ID" value="GAA3694819.1"/>
    <property type="molecule type" value="Genomic_DNA"/>
</dbReference>
<dbReference type="NCBIfam" id="TIGR00199">
    <property type="entry name" value="PncC_domain"/>
    <property type="match status" value="1"/>
</dbReference>
<dbReference type="Proteomes" id="UP001500752">
    <property type="component" value="Unassembled WGS sequence"/>
</dbReference>
<dbReference type="RefSeq" id="WP_345152811.1">
    <property type="nucleotide sequence ID" value="NZ_BAABEO010000023.1"/>
</dbReference>
<dbReference type="InterPro" id="IPR036653">
    <property type="entry name" value="CinA-like_C"/>
</dbReference>
<dbReference type="Gene3D" id="3.90.950.20">
    <property type="entry name" value="CinA-like"/>
    <property type="match status" value="1"/>
</dbReference>
<reference evidence="4" key="1">
    <citation type="journal article" date="2019" name="Int. J. Syst. Evol. Microbiol.">
        <title>The Global Catalogue of Microorganisms (GCM) 10K type strain sequencing project: providing services to taxonomists for standard genome sequencing and annotation.</title>
        <authorList>
            <consortium name="The Broad Institute Genomics Platform"/>
            <consortium name="The Broad Institute Genome Sequencing Center for Infectious Disease"/>
            <person name="Wu L."/>
            <person name="Ma J."/>
        </authorList>
    </citation>
    <scope>NUCLEOTIDE SEQUENCE [LARGE SCALE GENOMIC DNA]</scope>
    <source>
        <strain evidence="4">JCM 30742</strain>
    </source>
</reference>
<keyword evidence="4" id="KW-1185">Reference proteome</keyword>
<dbReference type="InterPro" id="IPR008136">
    <property type="entry name" value="CinA_C"/>
</dbReference>
<evidence type="ECO:0000256" key="1">
    <source>
        <dbReference type="SAM" id="MobiDB-lite"/>
    </source>
</evidence>
<feature type="region of interest" description="Disordered" evidence="1">
    <location>
        <begin position="1"/>
        <end position="30"/>
    </location>
</feature>
<organism evidence="3 4">
    <name type="scientific">Arthrobacter ginkgonis</name>
    <dbReference type="NCBI Taxonomy" id="1630594"/>
    <lineage>
        <taxon>Bacteria</taxon>
        <taxon>Bacillati</taxon>
        <taxon>Actinomycetota</taxon>
        <taxon>Actinomycetes</taxon>
        <taxon>Micrococcales</taxon>
        <taxon>Micrococcaceae</taxon>
        <taxon>Arthrobacter</taxon>
    </lineage>
</organism>
<feature type="domain" description="CinA C-terminal" evidence="2">
    <location>
        <begin position="35"/>
        <end position="184"/>
    </location>
</feature>
<dbReference type="SUPFAM" id="SSF142433">
    <property type="entry name" value="CinA-like"/>
    <property type="match status" value="1"/>
</dbReference>
<protein>
    <recommendedName>
        <fullName evidence="2">CinA C-terminal domain-containing protein</fullName>
    </recommendedName>
</protein>
<accession>A0ABP7CVG2</accession>
<gene>
    <name evidence="3" type="ORF">GCM10023081_35110</name>
</gene>
<evidence type="ECO:0000259" key="2">
    <source>
        <dbReference type="Pfam" id="PF02464"/>
    </source>
</evidence>